<evidence type="ECO:0000256" key="1">
    <source>
        <dbReference type="SAM" id="MobiDB-lite"/>
    </source>
</evidence>
<organism evidence="2 3">
    <name type="scientific">Brevundimonas nasdae</name>
    <dbReference type="NCBI Taxonomy" id="172043"/>
    <lineage>
        <taxon>Bacteria</taxon>
        <taxon>Pseudomonadati</taxon>
        <taxon>Pseudomonadota</taxon>
        <taxon>Alphaproteobacteria</taxon>
        <taxon>Caulobacterales</taxon>
        <taxon>Caulobacteraceae</taxon>
        <taxon>Brevundimonas</taxon>
    </lineage>
</organism>
<dbReference type="RefSeq" id="WP_219354933.1">
    <property type="nucleotide sequence ID" value="NZ_CP080034.1"/>
</dbReference>
<name>A0ABX8TF83_9CAUL</name>
<dbReference type="InterPro" id="IPR010260">
    <property type="entry name" value="AlpA"/>
</dbReference>
<sequence>MSHNDGLDRFLAWRQVRDLTGLGRTTAWRLRRAGQFPEPVPISPGRVAWRARDIAAWHESRGPIIPSFTPKPAPLTAPARGRPSLRLVTASPSRDEGTKEPVGEVRNTGARRRSIVSEGQLGFDF</sequence>
<evidence type="ECO:0000313" key="2">
    <source>
        <dbReference type="EMBL" id="QYC09324.1"/>
    </source>
</evidence>
<dbReference type="EMBL" id="CP080034">
    <property type="protein sequence ID" value="QYC09324.1"/>
    <property type="molecule type" value="Genomic_DNA"/>
</dbReference>
<feature type="region of interest" description="Disordered" evidence="1">
    <location>
        <begin position="62"/>
        <end position="125"/>
    </location>
</feature>
<evidence type="ECO:0000313" key="3">
    <source>
        <dbReference type="Proteomes" id="UP000824334"/>
    </source>
</evidence>
<gene>
    <name evidence="2" type="ORF">KWG56_11980</name>
</gene>
<keyword evidence="3" id="KW-1185">Reference proteome</keyword>
<proteinExistence type="predicted"/>
<dbReference type="Pfam" id="PF05930">
    <property type="entry name" value="Phage_AlpA"/>
    <property type="match status" value="1"/>
</dbReference>
<dbReference type="Proteomes" id="UP000824334">
    <property type="component" value="Chromosome"/>
</dbReference>
<protein>
    <submittedName>
        <fullName evidence="2">AlpA family phage regulatory protein</fullName>
    </submittedName>
</protein>
<feature type="compositionally biased region" description="Basic and acidic residues" evidence="1">
    <location>
        <begin position="93"/>
        <end position="103"/>
    </location>
</feature>
<dbReference type="GeneID" id="94375992"/>
<reference evidence="2 3" key="1">
    <citation type="submission" date="2021-07" db="EMBL/GenBank/DDBJ databases">
        <title>Isolation and characterization of bacteria from a gold mining with a capacity of golden bioaccumulation.</title>
        <authorList>
            <person name="Yang X.J."/>
        </authorList>
    </citation>
    <scope>NUCLEOTIDE SEQUENCE [LARGE SCALE GENOMIC DNA]</scope>
    <source>
        <strain evidence="2 3">Au29</strain>
    </source>
</reference>
<accession>A0ABX8TF83</accession>